<feature type="transmembrane region" description="Helical" evidence="1">
    <location>
        <begin position="70"/>
        <end position="87"/>
    </location>
</feature>
<gene>
    <name evidence="2" type="ORF">GCM10009765_64960</name>
</gene>
<dbReference type="RefSeq" id="WP_163570731.1">
    <property type="nucleotide sequence ID" value="NZ_BAAANY010000031.1"/>
</dbReference>
<accession>A0ABN2IKD8</accession>
<feature type="transmembrane region" description="Helical" evidence="1">
    <location>
        <begin position="39"/>
        <end position="58"/>
    </location>
</feature>
<proteinExistence type="predicted"/>
<name>A0ABN2IKD8_9ACTN</name>
<keyword evidence="1" id="KW-0472">Membrane</keyword>
<dbReference type="EMBL" id="BAAANY010000031">
    <property type="protein sequence ID" value="GAA1706527.1"/>
    <property type="molecule type" value="Genomic_DNA"/>
</dbReference>
<comment type="caution">
    <text evidence="2">The sequence shown here is derived from an EMBL/GenBank/DDBJ whole genome shotgun (WGS) entry which is preliminary data.</text>
</comment>
<feature type="transmembrane region" description="Helical" evidence="1">
    <location>
        <begin position="7"/>
        <end position="27"/>
    </location>
</feature>
<protein>
    <submittedName>
        <fullName evidence="2">Uncharacterized protein</fullName>
    </submittedName>
</protein>
<evidence type="ECO:0000256" key="1">
    <source>
        <dbReference type="SAM" id="Phobius"/>
    </source>
</evidence>
<sequence length="141" mass="14357">MKRLANLVIAIVGGVVAVVAGFGAGVVEGFLIPLRAGEMRVPIAILVAIVANAGIALWTRYVTGNKLAPVAPAISWFAAIALLGTQTSAGDLVIVGNDWVALATVFVGAVAFAVGLFIGARPDRPQIGKAEVKSAGLADRR</sequence>
<evidence type="ECO:0000313" key="2">
    <source>
        <dbReference type="EMBL" id="GAA1706527.1"/>
    </source>
</evidence>
<keyword evidence="1" id="KW-0812">Transmembrane</keyword>
<feature type="transmembrane region" description="Helical" evidence="1">
    <location>
        <begin position="99"/>
        <end position="120"/>
    </location>
</feature>
<keyword evidence="1" id="KW-1133">Transmembrane helix</keyword>
<evidence type="ECO:0000313" key="3">
    <source>
        <dbReference type="Proteomes" id="UP001500618"/>
    </source>
</evidence>
<organism evidence="2 3">
    <name type="scientific">Fodinicola feengrottensis</name>
    <dbReference type="NCBI Taxonomy" id="435914"/>
    <lineage>
        <taxon>Bacteria</taxon>
        <taxon>Bacillati</taxon>
        <taxon>Actinomycetota</taxon>
        <taxon>Actinomycetes</taxon>
        <taxon>Mycobacteriales</taxon>
        <taxon>Fodinicola</taxon>
    </lineage>
</organism>
<keyword evidence="3" id="KW-1185">Reference proteome</keyword>
<dbReference type="Proteomes" id="UP001500618">
    <property type="component" value="Unassembled WGS sequence"/>
</dbReference>
<reference evidence="2 3" key="1">
    <citation type="journal article" date="2019" name="Int. J. Syst. Evol. Microbiol.">
        <title>The Global Catalogue of Microorganisms (GCM) 10K type strain sequencing project: providing services to taxonomists for standard genome sequencing and annotation.</title>
        <authorList>
            <consortium name="The Broad Institute Genomics Platform"/>
            <consortium name="The Broad Institute Genome Sequencing Center for Infectious Disease"/>
            <person name="Wu L."/>
            <person name="Ma J."/>
        </authorList>
    </citation>
    <scope>NUCLEOTIDE SEQUENCE [LARGE SCALE GENOMIC DNA]</scope>
    <source>
        <strain evidence="2 3">JCM 14718</strain>
    </source>
</reference>